<sequence>MSCRQKYRWIGRWIGRDVNFLHLGERKVCFSNYTKNYNRDWIGNLLEQFHYQNGSFLVLGMGRGISNPLEMLLALRFKHPLNRILHPS</sequence>
<protein>
    <submittedName>
        <fullName evidence="1">Uncharacterized protein</fullName>
    </submittedName>
</protein>
<dbReference type="EMBL" id="CM008050">
    <property type="protein sequence ID" value="PVH38809.1"/>
    <property type="molecule type" value="Genomic_DNA"/>
</dbReference>
<dbReference type="AlphaFoldDB" id="A0A2T8IMD1"/>
<gene>
    <name evidence="1" type="ORF">PAHAL_5G358600</name>
</gene>
<reference evidence="1" key="1">
    <citation type="submission" date="2018-04" db="EMBL/GenBank/DDBJ databases">
        <title>WGS assembly of Panicum hallii.</title>
        <authorList>
            <person name="Lovell J."/>
            <person name="Jenkins J."/>
            <person name="Lowry D."/>
            <person name="Mamidi S."/>
            <person name="Sreedasyam A."/>
            <person name="Weng X."/>
            <person name="Barry K."/>
            <person name="Bonette J."/>
            <person name="Campitelli B."/>
            <person name="Daum C."/>
            <person name="Gordon S."/>
            <person name="Gould B."/>
            <person name="Lipzen A."/>
            <person name="Macqueen A."/>
            <person name="Palacio-Mejia J."/>
            <person name="Plott C."/>
            <person name="Shakirov E."/>
            <person name="Shu S."/>
            <person name="Yoshinaga Y."/>
            <person name="Zane M."/>
            <person name="Rokhsar D."/>
            <person name="Grimwood J."/>
            <person name="Schmutz J."/>
            <person name="Juenger T."/>
        </authorList>
    </citation>
    <scope>NUCLEOTIDE SEQUENCE [LARGE SCALE GENOMIC DNA]</scope>
    <source>
        <strain evidence="1">FIL2</strain>
    </source>
</reference>
<evidence type="ECO:0000313" key="1">
    <source>
        <dbReference type="EMBL" id="PVH38809.1"/>
    </source>
</evidence>
<accession>A0A2T8IMD1</accession>
<organism evidence="1">
    <name type="scientific">Panicum hallii</name>
    <dbReference type="NCBI Taxonomy" id="206008"/>
    <lineage>
        <taxon>Eukaryota</taxon>
        <taxon>Viridiplantae</taxon>
        <taxon>Streptophyta</taxon>
        <taxon>Embryophyta</taxon>
        <taxon>Tracheophyta</taxon>
        <taxon>Spermatophyta</taxon>
        <taxon>Magnoliopsida</taxon>
        <taxon>Liliopsida</taxon>
        <taxon>Poales</taxon>
        <taxon>Poaceae</taxon>
        <taxon>PACMAD clade</taxon>
        <taxon>Panicoideae</taxon>
        <taxon>Panicodae</taxon>
        <taxon>Paniceae</taxon>
        <taxon>Panicinae</taxon>
        <taxon>Panicum</taxon>
        <taxon>Panicum sect. Panicum</taxon>
    </lineage>
</organism>
<dbReference type="Proteomes" id="UP000243499">
    <property type="component" value="Chromosome 5"/>
</dbReference>
<proteinExistence type="predicted"/>
<name>A0A2T8IMD1_9POAL</name>
<dbReference type="Gramene" id="PVH38809">
    <property type="protein sequence ID" value="PVH38809"/>
    <property type="gene ID" value="PAHAL_5G358600"/>
</dbReference>